<evidence type="ECO:0000313" key="2">
    <source>
        <dbReference type="EMBL" id="KAK8083885.1"/>
    </source>
</evidence>
<organism evidence="2 3">
    <name type="scientific">Apiospora saccharicola</name>
    <dbReference type="NCBI Taxonomy" id="335842"/>
    <lineage>
        <taxon>Eukaryota</taxon>
        <taxon>Fungi</taxon>
        <taxon>Dikarya</taxon>
        <taxon>Ascomycota</taxon>
        <taxon>Pezizomycotina</taxon>
        <taxon>Sordariomycetes</taxon>
        <taxon>Xylariomycetidae</taxon>
        <taxon>Amphisphaeriales</taxon>
        <taxon>Apiosporaceae</taxon>
        <taxon>Apiospora</taxon>
    </lineage>
</organism>
<feature type="chain" id="PRO_5046773335" evidence="1">
    <location>
        <begin position="18"/>
        <end position="77"/>
    </location>
</feature>
<dbReference type="EMBL" id="JAQQWM010000001">
    <property type="protein sequence ID" value="KAK8083885.1"/>
    <property type="molecule type" value="Genomic_DNA"/>
</dbReference>
<evidence type="ECO:0000256" key="1">
    <source>
        <dbReference type="SAM" id="SignalP"/>
    </source>
</evidence>
<gene>
    <name evidence="2" type="ORF">PG996_002666</name>
</gene>
<evidence type="ECO:0000313" key="3">
    <source>
        <dbReference type="Proteomes" id="UP001446871"/>
    </source>
</evidence>
<comment type="caution">
    <text evidence="2">The sequence shown here is derived from an EMBL/GenBank/DDBJ whole genome shotgun (WGS) entry which is preliminary data.</text>
</comment>
<accession>A0ABR1WN29</accession>
<keyword evidence="3" id="KW-1185">Reference proteome</keyword>
<feature type="signal peptide" evidence="1">
    <location>
        <begin position="1"/>
        <end position="17"/>
    </location>
</feature>
<sequence>MKAFYLLSLAVSAVIEAPNNSPNELDARACCTVKICDGFELMGKCHTGCHPKIDEVLPDPISLQAPPCHRLLKEGKV</sequence>
<proteinExistence type="predicted"/>
<keyword evidence="1" id="KW-0732">Signal</keyword>
<protein>
    <submittedName>
        <fullName evidence="2">Uncharacterized protein</fullName>
    </submittedName>
</protein>
<reference evidence="2 3" key="1">
    <citation type="submission" date="2023-01" db="EMBL/GenBank/DDBJ databases">
        <title>Analysis of 21 Apiospora genomes using comparative genomics revels a genus with tremendous synthesis potential of carbohydrate active enzymes and secondary metabolites.</title>
        <authorList>
            <person name="Sorensen T."/>
        </authorList>
    </citation>
    <scope>NUCLEOTIDE SEQUENCE [LARGE SCALE GENOMIC DNA]</scope>
    <source>
        <strain evidence="2 3">CBS 83171</strain>
    </source>
</reference>
<name>A0ABR1WN29_9PEZI</name>
<dbReference type="Proteomes" id="UP001446871">
    <property type="component" value="Unassembled WGS sequence"/>
</dbReference>